<feature type="region of interest" description="Disordered" evidence="1">
    <location>
        <begin position="311"/>
        <end position="355"/>
    </location>
</feature>
<dbReference type="OrthoDB" id="4446873at2759"/>
<keyword evidence="3" id="KW-1185">Reference proteome</keyword>
<dbReference type="KEGG" id="apuu:APUU_20951S"/>
<gene>
    <name evidence="2" type="ORF">APUU_20951S</name>
</gene>
<dbReference type="Proteomes" id="UP000654913">
    <property type="component" value="Chromosome 2"/>
</dbReference>
<evidence type="ECO:0000256" key="1">
    <source>
        <dbReference type="SAM" id="MobiDB-lite"/>
    </source>
</evidence>
<dbReference type="RefSeq" id="XP_041552713.1">
    <property type="nucleotide sequence ID" value="XM_041699649.1"/>
</dbReference>
<dbReference type="EMBL" id="AP024444">
    <property type="protein sequence ID" value="BCS20519.1"/>
    <property type="molecule type" value="Genomic_DNA"/>
</dbReference>
<proteinExistence type="predicted"/>
<evidence type="ECO:0000313" key="3">
    <source>
        <dbReference type="Proteomes" id="UP000654913"/>
    </source>
</evidence>
<evidence type="ECO:0000313" key="2">
    <source>
        <dbReference type="EMBL" id="BCS20519.1"/>
    </source>
</evidence>
<dbReference type="AlphaFoldDB" id="A0A7R7XH33"/>
<reference evidence="2" key="2">
    <citation type="submission" date="2021-02" db="EMBL/GenBank/DDBJ databases">
        <title>Aspergillus puulaauensis MK2 genome sequence.</title>
        <authorList>
            <person name="Futagami T."/>
            <person name="Mori K."/>
            <person name="Kadooka C."/>
            <person name="Tanaka T."/>
        </authorList>
    </citation>
    <scope>NUCLEOTIDE SEQUENCE</scope>
    <source>
        <strain evidence="2">MK2</strain>
    </source>
</reference>
<reference evidence="2" key="1">
    <citation type="submission" date="2021-01" db="EMBL/GenBank/DDBJ databases">
        <authorList>
            <consortium name="Aspergillus puulaauensis MK2 genome sequencing consortium"/>
            <person name="Kazuki M."/>
            <person name="Futagami T."/>
        </authorList>
    </citation>
    <scope>NUCLEOTIDE SEQUENCE</scope>
    <source>
        <strain evidence="2">MK2</strain>
    </source>
</reference>
<dbReference type="GeneID" id="64970524"/>
<organism evidence="2 3">
    <name type="scientific">Aspergillus puulaauensis</name>
    <dbReference type="NCBI Taxonomy" id="1220207"/>
    <lineage>
        <taxon>Eukaryota</taxon>
        <taxon>Fungi</taxon>
        <taxon>Dikarya</taxon>
        <taxon>Ascomycota</taxon>
        <taxon>Pezizomycotina</taxon>
        <taxon>Eurotiomycetes</taxon>
        <taxon>Eurotiomycetidae</taxon>
        <taxon>Eurotiales</taxon>
        <taxon>Aspergillaceae</taxon>
        <taxon>Aspergillus</taxon>
    </lineage>
</organism>
<name>A0A7R7XH33_9EURO</name>
<accession>A0A7R7XH33</accession>
<protein>
    <submittedName>
        <fullName evidence="2">Uncharacterized protein</fullName>
    </submittedName>
</protein>
<sequence length="355" mass="40437">MGAITRGDFVCTFEDLSLVNIHNMTRSERTRIHQLWGEETSQNACVESVHIVFGDIAQEGTRSTEQTRSHTAFNNMADAGGAGRQQTHGTLQNMTNNQAFFMGDLISEEPEQLQGVANRLHGKDNFSIWAWNVKRILTAASYVQLIDKSVPRPNSNSLNYRRWQDASMQVSLWLTSQITEDVQRLLEHSPMSIEYADDTFKAIQKVIFGQGVMQASVAVMKLANLKRADFATAKDFITQYRHAIDTCQYLDIEIGPLYSALVFLSNIRADMPNWVDNSEHALTDDKIKKYQWTDFRELAYEAYIRADTDTRVESVSSAPKQPRNGGNRGGSKREQQRQRMRRFHPNGKKLQTCSF</sequence>
<feature type="compositionally biased region" description="Basic residues" evidence="1">
    <location>
        <begin position="338"/>
        <end position="347"/>
    </location>
</feature>